<organism evidence="2">
    <name type="scientific">Mycoplasmopsis gallinacea</name>
    <dbReference type="NCBI Taxonomy" id="29556"/>
    <lineage>
        <taxon>Bacteria</taxon>
        <taxon>Bacillati</taxon>
        <taxon>Mycoplasmatota</taxon>
        <taxon>Mycoplasmoidales</taxon>
        <taxon>Metamycoplasmataceae</taxon>
        <taxon>Mycoplasmopsis</taxon>
    </lineage>
</organism>
<dbReference type="AlphaFoldDB" id="A0A0D5ZK35"/>
<dbReference type="KEGG" id="mgb:VO56_02165"/>
<dbReference type="EMBL" id="CP011021">
    <property type="protein sequence ID" value="AKA50039.1"/>
    <property type="molecule type" value="Genomic_DNA"/>
</dbReference>
<accession>A0A0D5ZK35</accession>
<proteinExistence type="predicted"/>
<evidence type="ECO:0000313" key="1">
    <source>
        <dbReference type="EMBL" id="AKA50039.1"/>
    </source>
</evidence>
<protein>
    <submittedName>
        <fullName evidence="1">Uncharacterized protein</fullName>
    </submittedName>
</protein>
<reference evidence="1 2" key="1">
    <citation type="journal article" date="2015" name="Genome Announc.">
        <title>Complete Genome Sequence of Mycoplasma meleagridis, a Possible Emerging Pathogen in Chickens.</title>
        <authorList>
            <person name="Abolnik C."/>
        </authorList>
    </citation>
    <scope>NUCLEOTIDE SEQUENCE [LARGE SCALE GENOMIC DNA]</scope>
    <source>
        <strain evidence="1 2">B2096 8B</strain>
    </source>
</reference>
<dbReference type="HOGENOM" id="CLU_1658851_0_0_14"/>
<gene>
    <name evidence="1" type="ORF">VO56_02165</name>
</gene>
<evidence type="ECO:0000313" key="2">
    <source>
        <dbReference type="Proteomes" id="UP000032722"/>
    </source>
</evidence>
<sequence length="159" mass="19520">MLLNELETFTKHFLNTYLKTKKFKQTYNKIIKLNNLSYWNDKIKSISFWKAGINFIIQVKKYIGIIEFEELTFDELLSNAVFQIIYLSINKKKKELFKQSKLKKEFYKTIDTQEEIENEKELLELAEFCLYERFLYAMKEMIFEEYLKELEKQRENKKE</sequence>
<name>A0A0D5ZK35_9BACT</name>
<dbReference type="Proteomes" id="UP000032722">
    <property type="component" value="Chromosome"/>
</dbReference>
<dbReference type="PATRIC" id="fig|29556.3.peg.428"/>